<dbReference type="InterPro" id="IPR006805">
    <property type="entry name" value="Anth_synth_I_N"/>
</dbReference>
<feature type="domain" description="Chorismate-utilising enzyme C-terminal" evidence="2">
    <location>
        <begin position="267"/>
        <end position="521"/>
    </location>
</feature>
<dbReference type="Gene3D" id="3.60.120.10">
    <property type="entry name" value="Anthranilate synthase"/>
    <property type="match status" value="1"/>
</dbReference>
<keyword evidence="4" id="KW-0808">Transferase</keyword>
<name>A0A5B9P9L3_9BACT</name>
<evidence type="ECO:0000256" key="1">
    <source>
        <dbReference type="SAM" id="MobiDB-lite"/>
    </source>
</evidence>
<feature type="domain" description="Anthranilate synthase component I N-terminal" evidence="3">
    <location>
        <begin position="66"/>
        <end position="192"/>
    </location>
</feature>
<feature type="compositionally biased region" description="Polar residues" evidence="1">
    <location>
        <begin position="214"/>
        <end position="232"/>
    </location>
</feature>
<dbReference type="EC" id="2.6.1.85" evidence="4"/>
<keyword evidence="4" id="KW-0032">Aminotransferase</keyword>
<dbReference type="GO" id="GO:0000162">
    <property type="term" value="P:L-tryptophan biosynthetic process"/>
    <property type="evidence" value="ECO:0007669"/>
    <property type="project" value="TreeGrafter"/>
</dbReference>
<evidence type="ECO:0000259" key="3">
    <source>
        <dbReference type="Pfam" id="PF04715"/>
    </source>
</evidence>
<organism evidence="4 5">
    <name type="scientific">Mariniblastus fucicola</name>
    <dbReference type="NCBI Taxonomy" id="980251"/>
    <lineage>
        <taxon>Bacteria</taxon>
        <taxon>Pseudomonadati</taxon>
        <taxon>Planctomycetota</taxon>
        <taxon>Planctomycetia</taxon>
        <taxon>Pirellulales</taxon>
        <taxon>Pirellulaceae</taxon>
        <taxon>Mariniblastus</taxon>
    </lineage>
</organism>
<dbReference type="KEGG" id="mff:MFFC18_33360"/>
<keyword evidence="5" id="KW-1185">Reference proteome</keyword>
<dbReference type="InterPro" id="IPR015890">
    <property type="entry name" value="Chorismate_C"/>
</dbReference>
<dbReference type="GO" id="GO:0046820">
    <property type="term" value="F:4-amino-4-deoxychorismate synthase activity"/>
    <property type="evidence" value="ECO:0007669"/>
    <property type="project" value="UniProtKB-EC"/>
</dbReference>
<evidence type="ECO:0000313" key="5">
    <source>
        <dbReference type="Proteomes" id="UP000322214"/>
    </source>
</evidence>
<dbReference type="STRING" id="980251.GCA_001642875_02738"/>
<dbReference type="SUPFAM" id="SSF56322">
    <property type="entry name" value="ADC synthase"/>
    <property type="match status" value="1"/>
</dbReference>
<dbReference type="AlphaFoldDB" id="A0A5B9P9L3"/>
<dbReference type="EMBL" id="CP042912">
    <property type="protein sequence ID" value="QEG23437.1"/>
    <property type="molecule type" value="Genomic_DNA"/>
</dbReference>
<accession>A0A5B9P9L3</accession>
<feature type="region of interest" description="Disordered" evidence="1">
    <location>
        <begin position="214"/>
        <end position="239"/>
    </location>
</feature>
<protein>
    <submittedName>
        <fullName evidence="4">Aminodeoxychorismate synthase component 1</fullName>
        <ecNumber evidence="4">2.6.1.85</ecNumber>
    </submittedName>
</protein>
<dbReference type="InterPro" id="IPR005801">
    <property type="entry name" value="ADC_synthase"/>
</dbReference>
<evidence type="ECO:0000313" key="4">
    <source>
        <dbReference type="EMBL" id="QEG23437.1"/>
    </source>
</evidence>
<dbReference type="Pfam" id="PF04715">
    <property type="entry name" value="Anth_synt_I_N"/>
    <property type="match status" value="1"/>
</dbReference>
<dbReference type="PRINTS" id="PR00095">
    <property type="entry name" value="ANTSNTHASEI"/>
</dbReference>
<reference evidence="4 5" key="1">
    <citation type="submission" date="2019-08" db="EMBL/GenBank/DDBJ databases">
        <title>Deep-cultivation of Planctomycetes and their phenomic and genomic characterization uncovers novel biology.</title>
        <authorList>
            <person name="Wiegand S."/>
            <person name="Jogler M."/>
            <person name="Boedeker C."/>
            <person name="Pinto D."/>
            <person name="Vollmers J."/>
            <person name="Rivas-Marin E."/>
            <person name="Kohn T."/>
            <person name="Peeters S.H."/>
            <person name="Heuer A."/>
            <person name="Rast P."/>
            <person name="Oberbeckmann S."/>
            <person name="Bunk B."/>
            <person name="Jeske O."/>
            <person name="Meyerdierks A."/>
            <person name="Storesund J.E."/>
            <person name="Kallscheuer N."/>
            <person name="Luecker S."/>
            <person name="Lage O.M."/>
            <person name="Pohl T."/>
            <person name="Merkel B.J."/>
            <person name="Hornburger P."/>
            <person name="Mueller R.-W."/>
            <person name="Bruemmer F."/>
            <person name="Labrenz M."/>
            <person name="Spormann A.M."/>
            <person name="Op den Camp H."/>
            <person name="Overmann J."/>
            <person name="Amann R."/>
            <person name="Jetten M.S.M."/>
            <person name="Mascher T."/>
            <person name="Medema M.H."/>
            <person name="Devos D.P."/>
            <person name="Kaster A.-K."/>
            <person name="Ovreas L."/>
            <person name="Rohde M."/>
            <person name="Galperin M.Y."/>
            <person name="Jogler C."/>
        </authorList>
    </citation>
    <scope>NUCLEOTIDE SEQUENCE [LARGE SCALE GENOMIC DNA]</scope>
    <source>
        <strain evidence="4 5">FC18</strain>
    </source>
</reference>
<gene>
    <name evidence="4" type="primary">pabB</name>
    <name evidence="4" type="ORF">MFFC18_33360</name>
</gene>
<dbReference type="InterPro" id="IPR019999">
    <property type="entry name" value="Anth_synth_I-like"/>
</dbReference>
<dbReference type="PANTHER" id="PTHR11236:SF50">
    <property type="entry name" value="AMINODEOXYCHORISMATE SYNTHASE COMPONENT 1"/>
    <property type="match status" value="1"/>
</dbReference>
<proteinExistence type="predicted"/>
<dbReference type="PANTHER" id="PTHR11236">
    <property type="entry name" value="AMINOBENZOATE/ANTHRANILATE SYNTHASE"/>
    <property type="match status" value="1"/>
</dbReference>
<dbReference type="Pfam" id="PF00425">
    <property type="entry name" value="Chorismate_bind"/>
    <property type="match status" value="1"/>
</dbReference>
<sequence>MSCWRFGLGVGDNSRRLTEGGSATKIASLHFRNPGLPSTDISESESTSIFQTPLVHEFESSPDVADALAKFSQQPHCLLLESSRRTVTASGQQLGRYSFLMADPMQWIECRRVDDADLTLARLDDLLKEHRTAAVESLPPMQGGIAGLFSYDLNRAFEKVPAAKLDEFETPLIAVGLYDVVLAWDHEQEKAWLITQHWNHDATQRQEHYLNLLNSASGPQKPSEVSQNVSTDDSQDPANEGHRIELAQLQNQYPVPGPIGLLSNFSKDDYLAAVARSIEYIYAGDIFQVNLAQRLAMEADGSSVDLYLRLRQRNPAPFGGYFDFGHGQIVSASPERLVSISDRKIETRPIKGTRVRTGQPVVDINARRKLQASEKDRAENTMIVDLMRNDLSRICTDDSVTVTQLCEIEQYQSVMHLVSAVEGKLREHPCRISDLLKAIFPGGSITGAPKVRAMEIIAELEPNARGAYCGSLGYFAASGDADLNILIRTITASKGVWQIPVGGGIVSQSIPRLEYEETWTKAAGMLAATRLHPVDQRSNVT</sequence>
<dbReference type="Proteomes" id="UP000322214">
    <property type="component" value="Chromosome"/>
</dbReference>
<evidence type="ECO:0000259" key="2">
    <source>
        <dbReference type="Pfam" id="PF00425"/>
    </source>
</evidence>